<dbReference type="Proteomes" id="UP000198790">
    <property type="component" value="Unassembled WGS sequence"/>
</dbReference>
<dbReference type="EMBL" id="FOKK01000003">
    <property type="protein sequence ID" value="SFB01467.1"/>
    <property type="molecule type" value="Genomic_DNA"/>
</dbReference>
<keyword evidence="3" id="KW-1185">Reference proteome</keyword>
<dbReference type="AlphaFoldDB" id="A0A1I0XL83"/>
<evidence type="ECO:0000313" key="2">
    <source>
        <dbReference type="EMBL" id="SFB01467.1"/>
    </source>
</evidence>
<protein>
    <submittedName>
        <fullName evidence="2">Putative toxin-antitoxin system antitoxin component, TIGR02293 family</fullName>
    </submittedName>
</protein>
<reference evidence="2 3" key="1">
    <citation type="submission" date="2016-10" db="EMBL/GenBank/DDBJ databases">
        <authorList>
            <person name="de Groot N.N."/>
        </authorList>
    </citation>
    <scope>NUCLEOTIDE SEQUENCE [LARGE SCALE GENOMIC DNA]</scope>
    <source>
        <strain evidence="2 3">DSM 23399</strain>
    </source>
</reference>
<gene>
    <name evidence="2" type="ORF">SAMN04489723_103242</name>
</gene>
<dbReference type="STRING" id="237018.SAMN04489723_103242"/>
<name>A0A1I0XL83_9BACT</name>
<dbReference type="InterPro" id="IPR024467">
    <property type="entry name" value="Xre/MbcA/ParS-like_toxin-bd"/>
</dbReference>
<feature type="domain" description="Antitoxin Xre/MbcA/ParS-like toxin-binding" evidence="1">
    <location>
        <begin position="97"/>
        <end position="145"/>
    </location>
</feature>
<sequence>MGKTIDRYQKLNEVLGRENLTERVDSPFDFITLATKGINSDAVIHFSDYFNLSKNFTATLLNLSEPTLYRLLRSKQDLKRNSSVQLLEAADLFLYGIEVFESKENFFKWLHLPNTSLGDIEPQELIEIPGGISKVRDVLGRIEHGVYS</sequence>
<proteinExistence type="predicted"/>
<dbReference type="RefSeq" id="WP_092895167.1">
    <property type="nucleotide sequence ID" value="NZ_FOKK01000003.1"/>
</dbReference>
<organism evidence="2 3">
    <name type="scientific">Algoriphagus aquimarinus</name>
    <dbReference type="NCBI Taxonomy" id="237018"/>
    <lineage>
        <taxon>Bacteria</taxon>
        <taxon>Pseudomonadati</taxon>
        <taxon>Bacteroidota</taxon>
        <taxon>Cytophagia</taxon>
        <taxon>Cytophagales</taxon>
        <taxon>Cyclobacteriaceae</taxon>
        <taxon>Algoriphagus</taxon>
    </lineage>
</organism>
<dbReference type="Pfam" id="PF09722">
    <property type="entry name" value="Xre_MbcA_ParS_C"/>
    <property type="match status" value="1"/>
</dbReference>
<dbReference type="GO" id="GO:0003677">
    <property type="term" value="F:DNA binding"/>
    <property type="evidence" value="ECO:0007669"/>
    <property type="project" value="InterPro"/>
</dbReference>
<dbReference type="OrthoDB" id="5770459at2"/>
<accession>A0A1I0XL83</accession>
<evidence type="ECO:0000259" key="1">
    <source>
        <dbReference type="Pfam" id="PF09722"/>
    </source>
</evidence>
<evidence type="ECO:0000313" key="3">
    <source>
        <dbReference type="Proteomes" id="UP000198790"/>
    </source>
</evidence>